<dbReference type="InterPro" id="IPR001254">
    <property type="entry name" value="Trypsin_dom"/>
</dbReference>
<dbReference type="PRINTS" id="PR00722">
    <property type="entry name" value="CHYMOTRYPSIN"/>
</dbReference>
<dbReference type="InterPro" id="IPR043504">
    <property type="entry name" value="Peptidase_S1_PA_chymotrypsin"/>
</dbReference>
<dbReference type="PROSITE" id="PS50923">
    <property type="entry name" value="SUSHI"/>
    <property type="match status" value="1"/>
</dbReference>
<dbReference type="InterPro" id="IPR001314">
    <property type="entry name" value="Peptidase_S1A"/>
</dbReference>
<evidence type="ECO:0000259" key="10">
    <source>
        <dbReference type="PROSITE" id="PS50240"/>
    </source>
</evidence>
<dbReference type="STRING" id="151549.A0A4C1ZSY1"/>
<gene>
    <name evidence="13" type="primary">modSP</name>
    <name evidence="13" type="ORF">EVAR_70071_1</name>
</gene>
<dbReference type="GO" id="GO:0003677">
    <property type="term" value="F:DNA binding"/>
    <property type="evidence" value="ECO:0007669"/>
    <property type="project" value="UniProtKB-UniRule"/>
</dbReference>
<keyword evidence="7" id="KW-0768">Sushi</keyword>
<dbReference type="PROSITE" id="PS50240">
    <property type="entry name" value="TRYPSIN_DOM"/>
    <property type="match status" value="1"/>
</dbReference>
<dbReference type="GO" id="GO:0008270">
    <property type="term" value="F:zinc ion binding"/>
    <property type="evidence" value="ECO:0007669"/>
    <property type="project" value="UniProtKB-KW"/>
</dbReference>
<dbReference type="EMBL" id="BGZK01002184">
    <property type="protein sequence ID" value="GBP91586.1"/>
    <property type="molecule type" value="Genomic_DNA"/>
</dbReference>
<evidence type="ECO:0000256" key="6">
    <source>
        <dbReference type="ARBA" id="ARBA00024195"/>
    </source>
</evidence>
<comment type="caution">
    <text evidence="13">The sequence shown here is derived from an EMBL/GenBank/DDBJ whole genome shotgun (WGS) entry which is preliminary data.</text>
</comment>
<evidence type="ECO:0000256" key="3">
    <source>
        <dbReference type="ARBA" id="ARBA00022833"/>
    </source>
</evidence>
<feature type="domain" description="Peptidase S1" evidence="10">
    <location>
        <begin position="474"/>
        <end position="731"/>
    </location>
</feature>
<comment type="caution">
    <text evidence="7">Lacks conserved residue(s) required for the propagation of feature annotation.</text>
</comment>
<keyword evidence="13" id="KW-0645">Protease</keyword>
<dbReference type="InterPro" id="IPR000436">
    <property type="entry name" value="Sushi_SCR_CCP_dom"/>
</dbReference>
<dbReference type="PROSITE" id="PS50950">
    <property type="entry name" value="ZF_THAP"/>
    <property type="match status" value="1"/>
</dbReference>
<evidence type="ECO:0000256" key="7">
    <source>
        <dbReference type="PROSITE-ProRule" id="PRU00302"/>
    </source>
</evidence>
<dbReference type="Gene3D" id="2.40.10.10">
    <property type="entry name" value="Trypsin-like serine proteases"/>
    <property type="match status" value="1"/>
</dbReference>
<dbReference type="PANTHER" id="PTHR24256">
    <property type="entry name" value="TRYPTASE-RELATED"/>
    <property type="match status" value="1"/>
</dbReference>
<dbReference type="AlphaFoldDB" id="A0A4C1ZSY1"/>
<dbReference type="CDD" id="cd00033">
    <property type="entry name" value="CCP"/>
    <property type="match status" value="1"/>
</dbReference>
<dbReference type="GO" id="GO:0006508">
    <property type="term" value="P:proteolysis"/>
    <property type="evidence" value="ECO:0007669"/>
    <property type="project" value="UniProtKB-KW"/>
</dbReference>
<dbReference type="PROSITE" id="PS00134">
    <property type="entry name" value="TRYPSIN_HIS"/>
    <property type="match status" value="1"/>
</dbReference>
<dbReference type="Proteomes" id="UP000299102">
    <property type="component" value="Unassembled WGS sequence"/>
</dbReference>
<organism evidence="13 14">
    <name type="scientific">Eumeta variegata</name>
    <name type="common">Bagworm moth</name>
    <name type="synonym">Eumeta japonica</name>
    <dbReference type="NCBI Taxonomy" id="151549"/>
    <lineage>
        <taxon>Eukaryota</taxon>
        <taxon>Metazoa</taxon>
        <taxon>Ecdysozoa</taxon>
        <taxon>Arthropoda</taxon>
        <taxon>Hexapoda</taxon>
        <taxon>Insecta</taxon>
        <taxon>Pterygota</taxon>
        <taxon>Neoptera</taxon>
        <taxon>Endopterygota</taxon>
        <taxon>Lepidoptera</taxon>
        <taxon>Glossata</taxon>
        <taxon>Ditrysia</taxon>
        <taxon>Tineoidea</taxon>
        <taxon>Psychidae</taxon>
        <taxon>Oiketicinae</taxon>
        <taxon>Eumeta</taxon>
    </lineage>
</organism>
<dbReference type="GO" id="GO:0004252">
    <property type="term" value="F:serine-type endopeptidase activity"/>
    <property type="evidence" value="ECO:0007669"/>
    <property type="project" value="InterPro"/>
</dbReference>
<feature type="domain" description="Sushi" evidence="11">
    <location>
        <begin position="328"/>
        <end position="392"/>
    </location>
</feature>
<name>A0A4C1ZSY1_EUMVA</name>
<dbReference type="InterPro" id="IPR009003">
    <property type="entry name" value="Peptidase_S1_PA"/>
</dbReference>
<keyword evidence="5" id="KW-1015">Disulfide bond</keyword>
<dbReference type="SMART" id="SM00020">
    <property type="entry name" value="Tryp_SPc"/>
    <property type="match status" value="1"/>
</dbReference>
<dbReference type="Gene3D" id="2.10.70.10">
    <property type="entry name" value="Complement Module, domain 1"/>
    <property type="match status" value="1"/>
</dbReference>
<sequence length="735" mass="81667">MIERLLVCSSRLIFEVEQSVTLFGVDVNIIYRISKRKIETTSGGTSRWASKSVLKRRTKRDQGRKHCAFDSKPAVTLGFDSGLGCQYSFPSRFWFRCLYRFPNIFRSEREDWIKFVQIERHEPERLPSTTSTICSKPFQSENIQIGKTGRKSLKKNAVPFSPVDPTPQRPYSSCFVRDKRLSKLSGDSQSVLTFKLCEKLNCLGPVARRGKARKGRTDDGGAVTKLTVEGELCPLTGRRRARISAGKKRSRVLKASLHRSSSASGRKSPVGPCACISSVITLLASRPMASGRGRNTEDSSRLVCNQRCPLAVTAGDVPNGKGLRLWSEECSLPPHPEHGTYSVMNGSDSDPAKASDDFFLTYECDDGYEIVGEKNIHCCNGAWCHQPPKCSKMCLLDVHPSLAYTCGIQNDGSPVNLCGGNHRNGVAVLVKCRAPFFEAAQDLPPMICTNGIWNYIPKCTTVCGISKVVIDSHVIGGRNAKKGELPWHVGIYNKRYTPYRQDCSGTIIRSNLVVTAAHCFWRDLDGLQPASQFAVAAGKIYRPWNDPKDDKAQKSEITDIKVPPRFRGVQTNFQDDIALLLLATPFKYSPFVWPACINFQVEFDRKQLRDGNLGTVAGWGLTAVNGNESPILQVVELPYVDVGRCIDEVPRDFRRYITSDKICAGYANGTALCRGDSGGGLTFQEGLYLKRHYLRGLVSTAQQDANACNAFSLTTFTHVLAHEHFIRDHFDVNHL</sequence>
<feature type="region of interest" description="Disordered" evidence="9">
    <location>
        <begin position="244"/>
        <end position="268"/>
    </location>
</feature>
<dbReference type="InterPro" id="IPR006612">
    <property type="entry name" value="THAP_Znf"/>
</dbReference>
<reference evidence="13 14" key="1">
    <citation type="journal article" date="2019" name="Commun. Biol.">
        <title>The bagworm genome reveals a unique fibroin gene that provides high tensile strength.</title>
        <authorList>
            <person name="Kono N."/>
            <person name="Nakamura H."/>
            <person name="Ohtoshi R."/>
            <person name="Tomita M."/>
            <person name="Numata K."/>
            <person name="Arakawa K."/>
        </authorList>
    </citation>
    <scope>NUCLEOTIDE SEQUENCE [LARGE SCALE GENOMIC DNA]</scope>
</reference>
<keyword evidence="14" id="KW-1185">Reference proteome</keyword>
<evidence type="ECO:0000256" key="9">
    <source>
        <dbReference type="SAM" id="MobiDB-lite"/>
    </source>
</evidence>
<dbReference type="InterPro" id="IPR035976">
    <property type="entry name" value="Sushi/SCR/CCP_sf"/>
</dbReference>
<dbReference type="InterPro" id="IPR051487">
    <property type="entry name" value="Ser/Thr_Proteases_Immune/Dev"/>
</dbReference>
<keyword evidence="1" id="KW-0479">Metal-binding</keyword>
<comment type="similarity">
    <text evidence="6">Belongs to the peptidase S1 family. CLIP subfamily.</text>
</comment>
<evidence type="ECO:0000256" key="8">
    <source>
        <dbReference type="PROSITE-ProRule" id="PRU00309"/>
    </source>
</evidence>
<evidence type="ECO:0000313" key="13">
    <source>
        <dbReference type="EMBL" id="GBP91586.1"/>
    </source>
</evidence>
<dbReference type="SUPFAM" id="SSF57535">
    <property type="entry name" value="Complement control module/SCR domain"/>
    <property type="match status" value="1"/>
</dbReference>
<dbReference type="SMART" id="SM00032">
    <property type="entry name" value="CCP"/>
    <property type="match status" value="1"/>
</dbReference>
<keyword evidence="2 8" id="KW-0863">Zinc-finger</keyword>
<dbReference type="Pfam" id="PF00084">
    <property type="entry name" value="Sushi"/>
    <property type="match status" value="1"/>
</dbReference>
<evidence type="ECO:0000256" key="2">
    <source>
        <dbReference type="ARBA" id="ARBA00022771"/>
    </source>
</evidence>
<keyword evidence="3" id="KW-0862">Zinc</keyword>
<evidence type="ECO:0000259" key="11">
    <source>
        <dbReference type="PROSITE" id="PS50923"/>
    </source>
</evidence>
<dbReference type="OrthoDB" id="2019384at2759"/>
<dbReference type="Pfam" id="PF05485">
    <property type="entry name" value="THAP"/>
    <property type="match status" value="1"/>
</dbReference>
<dbReference type="Pfam" id="PF00089">
    <property type="entry name" value="Trypsin"/>
    <property type="match status" value="1"/>
</dbReference>
<evidence type="ECO:0000313" key="14">
    <source>
        <dbReference type="Proteomes" id="UP000299102"/>
    </source>
</evidence>
<proteinExistence type="inferred from homology"/>
<keyword evidence="4 8" id="KW-0238">DNA-binding</keyword>
<dbReference type="InterPro" id="IPR018114">
    <property type="entry name" value="TRYPSIN_HIS"/>
</dbReference>
<evidence type="ECO:0000256" key="5">
    <source>
        <dbReference type="ARBA" id="ARBA00023157"/>
    </source>
</evidence>
<feature type="domain" description="THAP-type" evidence="12">
    <location>
        <begin position="72"/>
        <end position="162"/>
    </location>
</feature>
<dbReference type="SMART" id="SM00980">
    <property type="entry name" value="THAP"/>
    <property type="match status" value="1"/>
</dbReference>
<evidence type="ECO:0000259" key="12">
    <source>
        <dbReference type="PROSITE" id="PS50950"/>
    </source>
</evidence>
<keyword evidence="13" id="KW-0378">Hydrolase</keyword>
<dbReference type="SUPFAM" id="SSF50494">
    <property type="entry name" value="Trypsin-like serine proteases"/>
    <property type="match status" value="1"/>
</dbReference>
<evidence type="ECO:0000256" key="1">
    <source>
        <dbReference type="ARBA" id="ARBA00022723"/>
    </source>
</evidence>
<accession>A0A4C1ZSY1</accession>
<dbReference type="CDD" id="cd00190">
    <property type="entry name" value="Tryp_SPc"/>
    <property type="match status" value="1"/>
</dbReference>
<evidence type="ECO:0000256" key="4">
    <source>
        <dbReference type="ARBA" id="ARBA00023125"/>
    </source>
</evidence>
<dbReference type="SMR" id="A0A4C1ZSY1"/>
<protein>
    <submittedName>
        <fullName evidence="13">Modular serine protease</fullName>
    </submittedName>
</protein>